<sequence>MFVPLPVPLVFQRTAPDFSAWRLKSPLPLRSGNSGVLVLKYCISEGAGARNVCAQRLAFNEAEIFQPADGFKRMRHL</sequence>
<protein>
    <submittedName>
        <fullName evidence="1">Uncharacterized protein</fullName>
    </submittedName>
</protein>
<keyword evidence="2" id="KW-1185">Reference proteome</keyword>
<dbReference type="Proteomes" id="UP001558613">
    <property type="component" value="Unassembled WGS sequence"/>
</dbReference>
<evidence type="ECO:0000313" key="1">
    <source>
        <dbReference type="EMBL" id="KAL1255058.1"/>
    </source>
</evidence>
<name>A0ABR3LQ81_9TELE</name>
<organism evidence="1 2">
    <name type="scientific">Cirrhinus molitorella</name>
    <name type="common">mud carp</name>
    <dbReference type="NCBI Taxonomy" id="172907"/>
    <lineage>
        <taxon>Eukaryota</taxon>
        <taxon>Metazoa</taxon>
        <taxon>Chordata</taxon>
        <taxon>Craniata</taxon>
        <taxon>Vertebrata</taxon>
        <taxon>Euteleostomi</taxon>
        <taxon>Actinopterygii</taxon>
        <taxon>Neopterygii</taxon>
        <taxon>Teleostei</taxon>
        <taxon>Ostariophysi</taxon>
        <taxon>Cypriniformes</taxon>
        <taxon>Cyprinidae</taxon>
        <taxon>Labeoninae</taxon>
        <taxon>Labeonini</taxon>
        <taxon>Cirrhinus</taxon>
    </lineage>
</organism>
<gene>
    <name evidence="1" type="ORF">QQF64_013119</name>
</gene>
<accession>A0ABR3LQ81</accession>
<evidence type="ECO:0000313" key="2">
    <source>
        <dbReference type="Proteomes" id="UP001558613"/>
    </source>
</evidence>
<comment type="caution">
    <text evidence="1">The sequence shown here is derived from an EMBL/GenBank/DDBJ whole genome shotgun (WGS) entry which is preliminary data.</text>
</comment>
<reference evidence="1 2" key="1">
    <citation type="submission" date="2023-09" db="EMBL/GenBank/DDBJ databases">
        <authorList>
            <person name="Wang M."/>
        </authorList>
    </citation>
    <scope>NUCLEOTIDE SEQUENCE [LARGE SCALE GENOMIC DNA]</scope>
    <source>
        <strain evidence="1">GT-2023</strain>
        <tissue evidence="1">Liver</tissue>
    </source>
</reference>
<proteinExistence type="predicted"/>
<dbReference type="EMBL" id="JAYMGO010000019">
    <property type="protein sequence ID" value="KAL1255058.1"/>
    <property type="molecule type" value="Genomic_DNA"/>
</dbReference>